<comment type="caution">
    <text evidence="2">The sequence shown here is derived from an EMBL/GenBank/DDBJ whole genome shotgun (WGS) entry which is preliminary data.</text>
</comment>
<dbReference type="Proteomes" id="UP001152803">
    <property type="component" value="Unassembled WGS sequence"/>
</dbReference>
<dbReference type="AlphaFoldDB" id="A0A9Q1D0A4"/>
<accession>A0A9Q1D0A4</accession>
<reference evidence="2" key="1">
    <citation type="journal article" date="2023" name="Science">
        <title>Genome structures resolve the early diversification of teleost fishes.</title>
        <authorList>
            <person name="Parey E."/>
            <person name="Louis A."/>
            <person name="Montfort J."/>
            <person name="Bouchez O."/>
            <person name="Roques C."/>
            <person name="Iampietro C."/>
            <person name="Lluch J."/>
            <person name="Castinel A."/>
            <person name="Donnadieu C."/>
            <person name="Desvignes T."/>
            <person name="Floi Bucao C."/>
            <person name="Jouanno E."/>
            <person name="Wen M."/>
            <person name="Mejri S."/>
            <person name="Dirks R."/>
            <person name="Jansen H."/>
            <person name="Henkel C."/>
            <person name="Chen W.J."/>
            <person name="Zahm M."/>
            <person name="Cabau C."/>
            <person name="Klopp C."/>
            <person name="Thompson A.W."/>
            <person name="Robinson-Rechavi M."/>
            <person name="Braasch I."/>
            <person name="Lecointre G."/>
            <person name="Bobe J."/>
            <person name="Postlethwait J.H."/>
            <person name="Berthelot C."/>
            <person name="Roest Crollius H."/>
            <person name="Guiguen Y."/>
        </authorList>
    </citation>
    <scope>NUCLEOTIDE SEQUENCE</scope>
    <source>
        <strain evidence="2">Concon-B</strain>
    </source>
</reference>
<proteinExistence type="predicted"/>
<dbReference type="EMBL" id="JAFJMO010000015">
    <property type="protein sequence ID" value="KAJ8255471.1"/>
    <property type="molecule type" value="Genomic_DNA"/>
</dbReference>
<name>A0A9Q1D0A4_CONCO</name>
<gene>
    <name evidence="2" type="ORF">COCON_G00193350</name>
</gene>
<evidence type="ECO:0000256" key="1">
    <source>
        <dbReference type="SAM" id="MobiDB-lite"/>
    </source>
</evidence>
<feature type="region of interest" description="Disordered" evidence="1">
    <location>
        <begin position="43"/>
        <end position="66"/>
    </location>
</feature>
<evidence type="ECO:0000313" key="2">
    <source>
        <dbReference type="EMBL" id="KAJ8255471.1"/>
    </source>
</evidence>
<sequence>MIDRSVENSLPLEDQIGTCDQSTQELWAADIIRGSWAEALQARHSPTRSSSCVPQPTLMMIPTPGS</sequence>
<evidence type="ECO:0000313" key="3">
    <source>
        <dbReference type="Proteomes" id="UP001152803"/>
    </source>
</evidence>
<keyword evidence="3" id="KW-1185">Reference proteome</keyword>
<protein>
    <submittedName>
        <fullName evidence="2">Uncharacterized protein</fullName>
    </submittedName>
</protein>
<organism evidence="2 3">
    <name type="scientific">Conger conger</name>
    <name type="common">Conger eel</name>
    <name type="synonym">Muraena conger</name>
    <dbReference type="NCBI Taxonomy" id="82655"/>
    <lineage>
        <taxon>Eukaryota</taxon>
        <taxon>Metazoa</taxon>
        <taxon>Chordata</taxon>
        <taxon>Craniata</taxon>
        <taxon>Vertebrata</taxon>
        <taxon>Euteleostomi</taxon>
        <taxon>Actinopterygii</taxon>
        <taxon>Neopterygii</taxon>
        <taxon>Teleostei</taxon>
        <taxon>Anguilliformes</taxon>
        <taxon>Congridae</taxon>
        <taxon>Conger</taxon>
    </lineage>
</organism>